<evidence type="ECO:0000256" key="3">
    <source>
        <dbReference type="ARBA" id="ARBA00012835"/>
    </source>
</evidence>
<dbReference type="EC" id="6.1.1.17" evidence="3"/>
<dbReference type="PRINTS" id="PR00987">
    <property type="entry name" value="TRNASYNTHGLU"/>
</dbReference>
<evidence type="ECO:0000313" key="21">
    <source>
        <dbReference type="Proteomes" id="UP001497525"/>
    </source>
</evidence>
<dbReference type="GO" id="GO:0050561">
    <property type="term" value="F:glutamate-tRNA(Gln) ligase activity"/>
    <property type="evidence" value="ECO:0007669"/>
    <property type="project" value="UniProtKB-EC"/>
</dbReference>
<evidence type="ECO:0000256" key="1">
    <source>
        <dbReference type="ARBA" id="ARBA00004173"/>
    </source>
</evidence>
<dbReference type="Gene3D" id="3.40.50.620">
    <property type="entry name" value="HUPs"/>
    <property type="match status" value="1"/>
</dbReference>
<evidence type="ECO:0000256" key="5">
    <source>
        <dbReference type="ARBA" id="ARBA00022741"/>
    </source>
</evidence>
<dbReference type="GO" id="GO:0004818">
    <property type="term" value="F:glutamate-tRNA ligase activity"/>
    <property type="evidence" value="ECO:0007669"/>
    <property type="project" value="UniProtKB-EC"/>
</dbReference>
<dbReference type="InterPro" id="IPR020058">
    <property type="entry name" value="Glu/Gln-tRNA-synth_Ib_cat-dom"/>
</dbReference>
<evidence type="ECO:0000256" key="12">
    <source>
        <dbReference type="ARBA" id="ARBA00044251"/>
    </source>
</evidence>
<dbReference type="NCBIfam" id="TIGR00464">
    <property type="entry name" value="gltX_bact"/>
    <property type="match status" value="1"/>
</dbReference>
<evidence type="ECO:0000256" key="13">
    <source>
        <dbReference type="ARBA" id="ARBA00044313"/>
    </source>
</evidence>
<dbReference type="Gene3D" id="1.10.10.350">
    <property type="match status" value="1"/>
</dbReference>
<reference evidence="20" key="1">
    <citation type="submission" date="2024-06" db="EMBL/GenBank/DDBJ databases">
        <authorList>
            <person name="Liu X."/>
            <person name="Lenzi L."/>
            <person name="Haldenby T S."/>
            <person name="Uol C."/>
        </authorList>
    </citation>
    <scope>NUCLEOTIDE SEQUENCE</scope>
</reference>
<evidence type="ECO:0000256" key="7">
    <source>
        <dbReference type="ARBA" id="ARBA00022917"/>
    </source>
</evidence>
<feature type="domain" description="Aminoacyl-tRNA synthetase class I anticodon-binding" evidence="19">
    <location>
        <begin position="423"/>
        <end position="560"/>
    </location>
</feature>
<evidence type="ECO:0000256" key="4">
    <source>
        <dbReference type="ARBA" id="ARBA00022598"/>
    </source>
</evidence>
<accession>A0AAV2T7P2</accession>
<dbReference type="PROSITE" id="PS00178">
    <property type="entry name" value="AA_TRNA_LIGASE_I"/>
    <property type="match status" value="1"/>
</dbReference>
<keyword evidence="6 17" id="KW-0067">ATP-binding</keyword>
<dbReference type="InterPro" id="IPR000924">
    <property type="entry name" value="Glu/Gln-tRNA-synth"/>
</dbReference>
<dbReference type="HAMAP" id="MF_00022">
    <property type="entry name" value="Glu_tRNA_synth_type1"/>
    <property type="match status" value="1"/>
</dbReference>
<name>A0AAV2T7P2_CALDB</name>
<protein>
    <recommendedName>
        <fullName evidence="11">Nondiscriminating glutamyl-tRNA synthetase EARS2, mitochondrial</fullName>
        <ecNumber evidence="3">6.1.1.17</ecNumber>
        <ecNumber evidence="10">6.1.1.24</ecNumber>
    </recommendedName>
    <alternativeName>
        <fullName evidence="13">Glutamate--tRNA(Gln) ligase EARS2, mitochondrial</fullName>
    </alternativeName>
    <alternativeName>
        <fullName evidence="9">Glutamyl-tRNA synthetase</fullName>
    </alternativeName>
    <alternativeName>
        <fullName evidence="12">Mitochondrial glutamyl-tRNA synthetase</fullName>
    </alternativeName>
</protein>
<dbReference type="InterPro" id="IPR014729">
    <property type="entry name" value="Rossmann-like_a/b/a_fold"/>
</dbReference>
<dbReference type="GO" id="GO:0006424">
    <property type="term" value="P:glutamyl-tRNA aminoacylation"/>
    <property type="evidence" value="ECO:0007669"/>
    <property type="project" value="InterPro"/>
</dbReference>
<organism evidence="20 21">
    <name type="scientific">Calicophoron daubneyi</name>
    <name type="common">Rumen fluke</name>
    <name type="synonym">Paramphistomum daubneyi</name>
    <dbReference type="NCBI Taxonomy" id="300641"/>
    <lineage>
        <taxon>Eukaryota</taxon>
        <taxon>Metazoa</taxon>
        <taxon>Spiralia</taxon>
        <taxon>Lophotrochozoa</taxon>
        <taxon>Platyhelminthes</taxon>
        <taxon>Trematoda</taxon>
        <taxon>Digenea</taxon>
        <taxon>Plagiorchiida</taxon>
        <taxon>Pronocephalata</taxon>
        <taxon>Paramphistomoidea</taxon>
        <taxon>Paramphistomidae</taxon>
        <taxon>Calicophoron</taxon>
    </lineage>
</organism>
<dbReference type="GO" id="GO:0005739">
    <property type="term" value="C:mitochondrion"/>
    <property type="evidence" value="ECO:0007669"/>
    <property type="project" value="UniProtKB-SubCell"/>
</dbReference>
<comment type="catalytic activity">
    <reaction evidence="14">
        <text>tRNA(Glu) + L-glutamate + ATP = L-glutamyl-tRNA(Glu) + AMP + diphosphate</text>
        <dbReference type="Rhea" id="RHEA:23540"/>
        <dbReference type="Rhea" id="RHEA-COMP:9663"/>
        <dbReference type="Rhea" id="RHEA-COMP:9680"/>
        <dbReference type="ChEBI" id="CHEBI:29985"/>
        <dbReference type="ChEBI" id="CHEBI:30616"/>
        <dbReference type="ChEBI" id="CHEBI:33019"/>
        <dbReference type="ChEBI" id="CHEBI:78442"/>
        <dbReference type="ChEBI" id="CHEBI:78520"/>
        <dbReference type="ChEBI" id="CHEBI:456215"/>
        <dbReference type="EC" id="6.1.1.17"/>
    </reaction>
    <physiologicalReaction direction="left-to-right" evidence="14">
        <dbReference type="Rhea" id="RHEA:23541"/>
    </physiologicalReaction>
</comment>
<evidence type="ECO:0000256" key="15">
    <source>
        <dbReference type="ARBA" id="ARBA00047479"/>
    </source>
</evidence>
<evidence type="ECO:0000256" key="6">
    <source>
        <dbReference type="ARBA" id="ARBA00022840"/>
    </source>
</evidence>
<dbReference type="EMBL" id="CAXLJL010000092">
    <property type="protein sequence ID" value="CAL5131452.1"/>
    <property type="molecule type" value="Genomic_DNA"/>
</dbReference>
<dbReference type="AlphaFoldDB" id="A0AAV2T7P2"/>
<dbReference type="SUPFAM" id="SSF52374">
    <property type="entry name" value="Nucleotidylyl transferase"/>
    <property type="match status" value="1"/>
</dbReference>
<comment type="catalytic activity">
    <reaction evidence="16">
        <text>tRNA(Gln) + L-glutamate + ATP = L-glutamyl-tRNA(Gln) + AMP + diphosphate</text>
        <dbReference type="Rhea" id="RHEA:64612"/>
        <dbReference type="Rhea" id="RHEA-COMP:9662"/>
        <dbReference type="Rhea" id="RHEA-COMP:9684"/>
        <dbReference type="ChEBI" id="CHEBI:29985"/>
        <dbReference type="ChEBI" id="CHEBI:30616"/>
        <dbReference type="ChEBI" id="CHEBI:33019"/>
        <dbReference type="ChEBI" id="CHEBI:78442"/>
        <dbReference type="ChEBI" id="CHEBI:78520"/>
        <dbReference type="ChEBI" id="CHEBI:456215"/>
    </reaction>
    <physiologicalReaction direction="left-to-right" evidence="16">
        <dbReference type="Rhea" id="RHEA:64613"/>
    </physiologicalReaction>
</comment>
<dbReference type="Pfam" id="PF19269">
    <property type="entry name" value="Anticodon_2"/>
    <property type="match status" value="1"/>
</dbReference>
<keyword evidence="4 17" id="KW-0436">Ligase</keyword>
<dbReference type="FunFam" id="3.40.50.620:FF:000045">
    <property type="entry name" value="Glutamate--tRNA ligase, mitochondrial"/>
    <property type="match status" value="1"/>
</dbReference>
<evidence type="ECO:0000256" key="17">
    <source>
        <dbReference type="RuleBase" id="RU363037"/>
    </source>
</evidence>
<evidence type="ECO:0000256" key="16">
    <source>
        <dbReference type="ARBA" id="ARBA00047689"/>
    </source>
</evidence>
<feature type="domain" description="Glutamyl/glutaminyl-tRNA synthetase class Ib catalytic" evidence="18">
    <location>
        <begin position="25"/>
        <end position="312"/>
    </location>
</feature>
<dbReference type="InterPro" id="IPR008925">
    <property type="entry name" value="aa_tRNA-synth_I_cd-bd_sf"/>
</dbReference>
<evidence type="ECO:0000256" key="14">
    <source>
        <dbReference type="ARBA" id="ARBA00047366"/>
    </source>
</evidence>
<dbReference type="GO" id="GO:0000049">
    <property type="term" value="F:tRNA binding"/>
    <property type="evidence" value="ECO:0007669"/>
    <property type="project" value="InterPro"/>
</dbReference>
<keyword evidence="8 17" id="KW-0030">Aminoacyl-tRNA synthetase</keyword>
<proteinExistence type="inferred from homology"/>
<dbReference type="PANTHER" id="PTHR43311:SF2">
    <property type="entry name" value="GLUTAMATE--TRNA LIGASE, MITOCHONDRIAL-RELATED"/>
    <property type="match status" value="1"/>
</dbReference>
<evidence type="ECO:0000313" key="20">
    <source>
        <dbReference type="EMBL" id="CAL5131452.1"/>
    </source>
</evidence>
<dbReference type="GO" id="GO:0005524">
    <property type="term" value="F:ATP binding"/>
    <property type="evidence" value="ECO:0007669"/>
    <property type="project" value="UniProtKB-KW"/>
</dbReference>
<evidence type="ECO:0000259" key="18">
    <source>
        <dbReference type="Pfam" id="PF00749"/>
    </source>
</evidence>
<dbReference type="PANTHER" id="PTHR43311">
    <property type="entry name" value="GLUTAMATE--TRNA LIGASE"/>
    <property type="match status" value="1"/>
</dbReference>
<comment type="subcellular location">
    <subcellularLocation>
        <location evidence="1">Mitochondrion</location>
    </subcellularLocation>
</comment>
<evidence type="ECO:0000256" key="9">
    <source>
        <dbReference type="ARBA" id="ARBA00030865"/>
    </source>
</evidence>
<evidence type="ECO:0000256" key="2">
    <source>
        <dbReference type="ARBA" id="ARBA00007894"/>
    </source>
</evidence>
<evidence type="ECO:0000256" key="11">
    <source>
        <dbReference type="ARBA" id="ARBA00044142"/>
    </source>
</evidence>
<dbReference type="Pfam" id="PF00749">
    <property type="entry name" value="tRNA-synt_1c"/>
    <property type="match status" value="1"/>
</dbReference>
<dbReference type="InterPro" id="IPR004527">
    <property type="entry name" value="Glu-tRNA-ligase_bac/mito"/>
</dbReference>
<dbReference type="Proteomes" id="UP001497525">
    <property type="component" value="Unassembled WGS sequence"/>
</dbReference>
<evidence type="ECO:0000259" key="19">
    <source>
        <dbReference type="Pfam" id="PF19269"/>
    </source>
</evidence>
<comment type="catalytic activity">
    <reaction evidence="15">
        <text>tRNA(Glx) + L-glutamate + ATP = L-glutamyl-tRNA(Glx) + AMP + diphosphate</text>
        <dbReference type="Rhea" id="RHEA:18397"/>
        <dbReference type="Rhea" id="RHEA-COMP:9713"/>
        <dbReference type="Rhea" id="RHEA-COMP:9716"/>
        <dbReference type="ChEBI" id="CHEBI:29985"/>
        <dbReference type="ChEBI" id="CHEBI:30616"/>
        <dbReference type="ChEBI" id="CHEBI:33019"/>
        <dbReference type="ChEBI" id="CHEBI:78442"/>
        <dbReference type="ChEBI" id="CHEBI:78520"/>
        <dbReference type="ChEBI" id="CHEBI:456215"/>
        <dbReference type="EC" id="6.1.1.24"/>
    </reaction>
    <physiologicalReaction direction="left-to-right" evidence="15">
        <dbReference type="Rhea" id="RHEA:18398"/>
    </physiologicalReaction>
</comment>
<dbReference type="InterPro" id="IPR045462">
    <property type="entry name" value="aa-tRNA-synth_I_cd-bd"/>
</dbReference>
<dbReference type="SUPFAM" id="SSF48163">
    <property type="entry name" value="An anticodon-binding domain of class I aminoacyl-tRNA synthetases"/>
    <property type="match status" value="1"/>
</dbReference>
<dbReference type="InterPro" id="IPR001412">
    <property type="entry name" value="aa-tRNA-synth_I_CS"/>
</dbReference>
<sequence>MFIAYGPLDGVATCLVSHVRWMSSVRVRFAPSPTGYMHIGGLRTALVNKLFAVKQNGRFILRIEDTDKTRYHHGSYDDIMRSLQWATLLPDEGPAVGGDCGPYIQSERKDLYSEVANQLIKQGLAYRCFCSVERLEILRNEQRRQGESPRYDNRCRYLSETVVAQRLAQNQPHVVRFKVPHTKMPVHDLVFGTVNFDTQDSEGDFIILKSDHMPVYHLANVVDDHYMNITHVIRGAEWLSSTPKHLLLYDALKWTPPHFAHLPLLLSSSGGKLSKRSPEFAEIGHVRNLIAAGYVPSAVLTWLSSVGGTRSESKDENTPDIDEKLHLDSNGTFGSWSPNMQFEDLVSRFNFDNISRQSVKISADLLRICGRVHFEKLLADASIYCSSHSAHINYRSPALLTELRAYLTSALPGAKFNERPTVEDDVRMIRQLQSLSGRVSCYSDLTDPILGFSSIWQPVNPSVCLQQFEKVWSAASPDKVLRFLSLSEEKIQELDTNAEESGLARKLKNCLKQCSHDAGVQHATAMHLLRVCLMGQEIGPPVVDLIVLLSPKTAAERIGNIRNYLRLSAVPAHSVTHS</sequence>
<evidence type="ECO:0000256" key="10">
    <source>
        <dbReference type="ARBA" id="ARBA00044054"/>
    </source>
</evidence>
<keyword evidence="5 17" id="KW-0547">Nucleotide-binding</keyword>
<keyword evidence="7 17" id="KW-0648">Protein biosynthesis</keyword>
<dbReference type="InterPro" id="IPR049940">
    <property type="entry name" value="GluQ/Sye"/>
</dbReference>
<evidence type="ECO:0000256" key="8">
    <source>
        <dbReference type="ARBA" id="ARBA00023146"/>
    </source>
</evidence>
<dbReference type="InterPro" id="IPR020751">
    <property type="entry name" value="aa-tRNA-synth_I_codon-bd_sub2"/>
</dbReference>
<gene>
    <name evidence="20" type="ORF">CDAUBV1_LOCUS3877</name>
</gene>
<comment type="caution">
    <text evidence="20">The sequence shown here is derived from an EMBL/GenBank/DDBJ whole genome shotgun (WGS) entry which is preliminary data.</text>
</comment>
<dbReference type="EC" id="6.1.1.24" evidence="10"/>
<comment type="similarity">
    <text evidence="2">Belongs to the class-I aminoacyl-tRNA synthetase family. Glutamate--tRNA ligase type 1 subfamily.</text>
</comment>